<comment type="similarity">
    <text evidence="2">Belongs to the alkylbase DNA glycosidase AlkA family.</text>
</comment>
<keyword evidence="4" id="KW-0227">DNA damage</keyword>
<dbReference type="GO" id="GO:0043916">
    <property type="term" value="F:DNA-7-methylguanine glycosylase activity"/>
    <property type="evidence" value="ECO:0007669"/>
    <property type="project" value="TreeGrafter"/>
</dbReference>
<dbReference type="GO" id="GO:0032131">
    <property type="term" value="F:alkylated DNA binding"/>
    <property type="evidence" value="ECO:0007669"/>
    <property type="project" value="TreeGrafter"/>
</dbReference>
<dbReference type="SUPFAM" id="SSF48150">
    <property type="entry name" value="DNA-glycosylase"/>
    <property type="match status" value="1"/>
</dbReference>
<organism evidence="7 8">
    <name type="scientific">Siminovitchia terrae</name>
    <name type="common">Bacillus terrae</name>
    <dbReference type="NCBI Taxonomy" id="1914933"/>
    <lineage>
        <taxon>Bacteria</taxon>
        <taxon>Bacillati</taxon>
        <taxon>Bacillota</taxon>
        <taxon>Bacilli</taxon>
        <taxon>Bacillales</taxon>
        <taxon>Bacillaceae</taxon>
        <taxon>Siminovitchia</taxon>
    </lineage>
</organism>
<dbReference type="InterPro" id="IPR037046">
    <property type="entry name" value="AlkA_N_sf"/>
</dbReference>
<protein>
    <recommendedName>
        <fullName evidence="3">DNA-3-methyladenine glycosylase II</fullName>
        <ecNumber evidence="3">3.2.2.21</ecNumber>
    </recommendedName>
</protein>
<dbReference type="OrthoDB" id="9785929at2"/>
<evidence type="ECO:0000256" key="4">
    <source>
        <dbReference type="ARBA" id="ARBA00022763"/>
    </source>
</evidence>
<dbReference type="GO" id="GO:0006307">
    <property type="term" value="P:DNA alkylation repair"/>
    <property type="evidence" value="ECO:0007669"/>
    <property type="project" value="TreeGrafter"/>
</dbReference>
<proteinExistence type="inferred from homology"/>
<comment type="catalytic activity">
    <reaction evidence="1">
        <text>Hydrolysis of alkylated DNA, releasing 3-methyladenine, 3-methylguanine, 7-methylguanine and 7-methyladenine.</text>
        <dbReference type="EC" id="3.2.2.21"/>
    </reaction>
</comment>
<dbReference type="CDD" id="cd00056">
    <property type="entry name" value="ENDO3c"/>
    <property type="match status" value="1"/>
</dbReference>
<dbReference type="Pfam" id="PF00730">
    <property type="entry name" value="HhH-GPD"/>
    <property type="match status" value="1"/>
</dbReference>
<comment type="caution">
    <text evidence="7">The sequence shown here is derived from an EMBL/GenBank/DDBJ whole genome shotgun (WGS) entry which is preliminary data.</text>
</comment>
<dbReference type="EC" id="3.2.2.21" evidence="3"/>
<dbReference type="PANTHER" id="PTHR43003">
    <property type="entry name" value="DNA-3-METHYLADENINE GLYCOSYLASE"/>
    <property type="match status" value="1"/>
</dbReference>
<feature type="domain" description="HhH-GPD" evidence="6">
    <location>
        <begin position="144"/>
        <end position="308"/>
    </location>
</feature>
<dbReference type="GO" id="GO:0032993">
    <property type="term" value="C:protein-DNA complex"/>
    <property type="evidence" value="ECO:0007669"/>
    <property type="project" value="TreeGrafter"/>
</dbReference>
<accession>A0A429X4Z9</accession>
<dbReference type="InterPro" id="IPR051912">
    <property type="entry name" value="Alkylbase_DNA_Glycosylase/TA"/>
</dbReference>
<evidence type="ECO:0000256" key="3">
    <source>
        <dbReference type="ARBA" id="ARBA00012000"/>
    </source>
</evidence>
<gene>
    <name evidence="7" type="ORF">D5F11_018115</name>
</gene>
<dbReference type="EMBL" id="QYTW02000021">
    <property type="protein sequence ID" value="RST58380.1"/>
    <property type="molecule type" value="Genomic_DNA"/>
</dbReference>
<evidence type="ECO:0000313" key="7">
    <source>
        <dbReference type="EMBL" id="RST58380.1"/>
    </source>
</evidence>
<sequence length="310" mass="35860">MLFSITKEDKHLFKIIIPKAPFDFKKILKRMSSRNNNNVLINEENLSLQRIVTIDSQPTLLYVTFQGDIDHPLLKVHIPNNTSRIQQEKLFQLVRHMFSTECDLLKCYDSLSGSPYLKPLINQFYGLRLVLEPSLFEAIAKLIIYQQINTTFAAELVNRLMTLTAEEVEVEGNCLPIFPSPESIAKLSYNQLRRISFNQRKAEYVIDFAQNIVEGKINLDHFWKLTDEEIIQILSNVRGIGKWTIECTLLFGMGRLNILPAGDIALRKVIKNVWGLKQTPSEKDVEKLGHNWSPYKSYASYYLWCSAKLF</sequence>
<evidence type="ECO:0000256" key="2">
    <source>
        <dbReference type="ARBA" id="ARBA00010817"/>
    </source>
</evidence>
<dbReference type="PANTHER" id="PTHR43003:SF5">
    <property type="entry name" value="DNA-3-METHYLADENINE GLYCOSYLASE"/>
    <property type="match status" value="1"/>
</dbReference>
<dbReference type="InterPro" id="IPR003265">
    <property type="entry name" value="HhH-GPD_domain"/>
</dbReference>
<dbReference type="GO" id="GO:0006285">
    <property type="term" value="P:base-excision repair, AP site formation"/>
    <property type="evidence" value="ECO:0007669"/>
    <property type="project" value="TreeGrafter"/>
</dbReference>
<reference evidence="7 8" key="1">
    <citation type="submission" date="2018-12" db="EMBL/GenBank/DDBJ databases">
        <authorList>
            <person name="Sun L."/>
            <person name="Chen Z."/>
        </authorList>
    </citation>
    <scope>NUCLEOTIDE SEQUENCE [LARGE SCALE GENOMIC DNA]</scope>
    <source>
        <strain evidence="7 8">LMG 29736</strain>
    </source>
</reference>
<dbReference type="Gene3D" id="1.10.1670.10">
    <property type="entry name" value="Helix-hairpin-Helix base-excision DNA repair enzymes (C-terminal)"/>
    <property type="match status" value="1"/>
</dbReference>
<evidence type="ECO:0000256" key="5">
    <source>
        <dbReference type="ARBA" id="ARBA00023204"/>
    </source>
</evidence>
<dbReference type="Gene3D" id="1.10.340.30">
    <property type="entry name" value="Hypothetical protein, domain 2"/>
    <property type="match status" value="1"/>
</dbReference>
<dbReference type="InterPro" id="IPR011257">
    <property type="entry name" value="DNA_glycosylase"/>
</dbReference>
<evidence type="ECO:0000313" key="8">
    <source>
        <dbReference type="Proteomes" id="UP000287296"/>
    </source>
</evidence>
<dbReference type="Gene3D" id="3.30.310.20">
    <property type="entry name" value="DNA-3-methyladenine glycosylase AlkA, N-terminal domain"/>
    <property type="match status" value="1"/>
</dbReference>
<dbReference type="FunFam" id="1.10.340.30:FF:000004">
    <property type="entry name" value="DNA-3-methyladenine glycosylase II"/>
    <property type="match status" value="1"/>
</dbReference>
<dbReference type="InterPro" id="IPR023170">
    <property type="entry name" value="HhH_base_excis_C"/>
</dbReference>
<keyword evidence="5" id="KW-0234">DNA repair</keyword>
<dbReference type="SMART" id="SM00478">
    <property type="entry name" value="ENDO3c"/>
    <property type="match status" value="1"/>
</dbReference>
<dbReference type="AlphaFoldDB" id="A0A429X4Z9"/>
<evidence type="ECO:0000256" key="1">
    <source>
        <dbReference type="ARBA" id="ARBA00000086"/>
    </source>
</evidence>
<name>A0A429X4Z9_SIMTE</name>
<evidence type="ECO:0000259" key="6">
    <source>
        <dbReference type="SMART" id="SM00478"/>
    </source>
</evidence>
<dbReference type="Proteomes" id="UP000287296">
    <property type="component" value="Unassembled WGS sequence"/>
</dbReference>
<dbReference type="GO" id="GO:0008725">
    <property type="term" value="F:DNA-3-methyladenine glycosylase activity"/>
    <property type="evidence" value="ECO:0007669"/>
    <property type="project" value="TreeGrafter"/>
</dbReference>